<dbReference type="EMBL" id="JAFVMF010000015">
    <property type="protein sequence ID" value="MBO1360903.1"/>
    <property type="molecule type" value="Genomic_DNA"/>
</dbReference>
<accession>A0ABS3LYD6</accession>
<dbReference type="Proteomes" id="UP000664771">
    <property type="component" value="Unassembled WGS sequence"/>
</dbReference>
<reference evidence="3 4" key="1">
    <citation type="submission" date="2021-03" db="EMBL/GenBank/DDBJ databases">
        <title>The complete genome sequence of Acetobacter sacchari TBRC 11175.</title>
        <authorList>
            <person name="Charoenyingcharoen P."/>
            <person name="Yukphan P."/>
        </authorList>
    </citation>
    <scope>NUCLEOTIDE SEQUENCE [LARGE SCALE GENOMIC DNA]</scope>
    <source>
        <strain evidence="3 4">TBRC 11175</strain>
    </source>
</reference>
<keyword evidence="2" id="KW-0732">Signal</keyword>
<evidence type="ECO:0000256" key="1">
    <source>
        <dbReference type="SAM" id="MobiDB-lite"/>
    </source>
</evidence>
<feature type="region of interest" description="Disordered" evidence="1">
    <location>
        <begin position="158"/>
        <end position="221"/>
    </location>
</feature>
<dbReference type="InterPro" id="IPR019225">
    <property type="entry name" value="DUF2155"/>
</dbReference>
<sequence>MTLRISSRRDRFHARALHALFVSASLAGASVLGSQSRAAQPLAPPAMYPADTWQGKSVAVVRVLNRLDAHVETLSVTVGALAHYESLDIGVARCLDRPATLAPDAAAWLDVQDQHTQKVAFHGWMLAKEPSLGIFESPVYDVRVVKCDGADVAPSPAPLAQPAVPTLPGALPPAATDAAPQTLSSPPTGQDPAESLPSTVAPLPAAPQQGAPSGDTQTPQP</sequence>
<feature type="compositionally biased region" description="Low complexity" evidence="1">
    <location>
        <begin position="201"/>
        <end position="212"/>
    </location>
</feature>
<gene>
    <name evidence="3" type="ORF">J2D73_14020</name>
</gene>
<evidence type="ECO:0000256" key="2">
    <source>
        <dbReference type="SAM" id="SignalP"/>
    </source>
</evidence>
<evidence type="ECO:0000313" key="4">
    <source>
        <dbReference type="Proteomes" id="UP000664771"/>
    </source>
</evidence>
<feature type="compositionally biased region" description="Low complexity" evidence="1">
    <location>
        <begin position="162"/>
        <end position="183"/>
    </location>
</feature>
<name>A0ABS3LYD6_9PROT</name>
<organism evidence="3 4">
    <name type="scientific">Acetobacter sacchari</name>
    <dbReference type="NCBI Taxonomy" id="2661687"/>
    <lineage>
        <taxon>Bacteria</taxon>
        <taxon>Pseudomonadati</taxon>
        <taxon>Pseudomonadota</taxon>
        <taxon>Alphaproteobacteria</taxon>
        <taxon>Acetobacterales</taxon>
        <taxon>Acetobacteraceae</taxon>
        <taxon>Acetobacter</taxon>
    </lineage>
</organism>
<proteinExistence type="predicted"/>
<comment type="caution">
    <text evidence="3">The sequence shown here is derived from an EMBL/GenBank/DDBJ whole genome shotgun (WGS) entry which is preliminary data.</text>
</comment>
<keyword evidence="4" id="KW-1185">Reference proteome</keyword>
<protein>
    <submittedName>
        <fullName evidence="3">DUF2155 domain-containing protein</fullName>
    </submittedName>
</protein>
<feature type="chain" id="PRO_5046031483" evidence="2">
    <location>
        <begin position="30"/>
        <end position="221"/>
    </location>
</feature>
<dbReference type="RefSeq" id="WP_207882242.1">
    <property type="nucleotide sequence ID" value="NZ_JAFVMF010000015.1"/>
</dbReference>
<feature type="signal peptide" evidence="2">
    <location>
        <begin position="1"/>
        <end position="29"/>
    </location>
</feature>
<evidence type="ECO:0000313" key="3">
    <source>
        <dbReference type="EMBL" id="MBO1360903.1"/>
    </source>
</evidence>
<dbReference type="Pfam" id="PF09923">
    <property type="entry name" value="DUF2155"/>
    <property type="match status" value="1"/>
</dbReference>